<name>A0A3A1YNS4_9GAMM</name>
<gene>
    <name evidence="2" type="ORF">CKF58_03195</name>
</gene>
<dbReference type="OrthoDB" id="9807890at2"/>
<reference evidence="2 3" key="1">
    <citation type="submission" date="2017-08" db="EMBL/GenBank/DDBJ databases">
        <title>Reclassification of Bisgaard taxon 37 and 44.</title>
        <authorList>
            <person name="Christensen H."/>
        </authorList>
    </citation>
    <scope>NUCLEOTIDE SEQUENCE [LARGE SCALE GENOMIC DNA]</scope>
    <source>
        <strain evidence="2 3">111</strain>
    </source>
</reference>
<dbReference type="GO" id="GO:0006798">
    <property type="term" value="P:polyphosphate catabolic process"/>
    <property type="evidence" value="ECO:0007669"/>
    <property type="project" value="TreeGrafter"/>
</dbReference>
<evidence type="ECO:0000313" key="3">
    <source>
        <dbReference type="Proteomes" id="UP000265916"/>
    </source>
</evidence>
<dbReference type="GO" id="GO:0016791">
    <property type="term" value="F:phosphatase activity"/>
    <property type="evidence" value="ECO:0007669"/>
    <property type="project" value="TreeGrafter"/>
</dbReference>
<dbReference type="Gene3D" id="3.60.21.10">
    <property type="match status" value="1"/>
</dbReference>
<dbReference type="InterPro" id="IPR029052">
    <property type="entry name" value="Metallo-depent_PP-like"/>
</dbReference>
<dbReference type="RefSeq" id="WP_119530905.1">
    <property type="nucleotide sequence ID" value="NZ_JBHSSP010000021.1"/>
</dbReference>
<dbReference type="GO" id="GO:0000298">
    <property type="term" value="F:endopolyphosphatase activity"/>
    <property type="evidence" value="ECO:0007669"/>
    <property type="project" value="TreeGrafter"/>
</dbReference>
<keyword evidence="3" id="KW-1185">Reference proteome</keyword>
<sequence>MAKYVIGDIHGCGEEFARLLDELAFNPSKDELYLAGDLIGRGTSPQLVFDLAIKHQAQAVLGNYDLHFLACLHGARQAIPSDNFEQILNLDAKKRNYYGSWLQEQGFVREEDGFYLVHASLDPSWSAEQITTYGKELSTYFASWQTSDFMHFFSNKRFIDGLKEFDYTQESSLRHLYECLFIFTVCRYRKLTTVDESSILFPQSLTALSQEVGLENLNNYPWSVLVKDFQRSFFDIDVGMKGEPICMPEQRLYPWFEFARMLDEQTRLNPELVKDNPNLQYQGFTKPVYFGHWSRLNGHELVPGIICTDTSCVYGDRLTAYQLSESAVNMQDLATLKQLAQPVATVYKDK</sequence>
<protein>
    <recommendedName>
        <fullName evidence="1">Calcineurin-like phosphoesterase domain-containing protein</fullName>
    </recommendedName>
</protein>
<dbReference type="PANTHER" id="PTHR42850:SF4">
    <property type="entry name" value="ZINC-DEPENDENT ENDOPOLYPHOSPHATASE"/>
    <property type="match status" value="1"/>
</dbReference>
<feature type="domain" description="Calcineurin-like phosphoesterase" evidence="1">
    <location>
        <begin position="4"/>
        <end position="131"/>
    </location>
</feature>
<dbReference type="InterPro" id="IPR050126">
    <property type="entry name" value="Ap4A_hydrolase"/>
</dbReference>
<dbReference type="GO" id="GO:0005737">
    <property type="term" value="C:cytoplasm"/>
    <property type="evidence" value="ECO:0007669"/>
    <property type="project" value="TreeGrafter"/>
</dbReference>
<organism evidence="2 3">
    <name type="scientific">Psittacicella hinzii</name>
    <dbReference type="NCBI Taxonomy" id="2028575"/>
    <lineage>
        <taxon>Bacteria</taxon>
        <taxon>Pseudomonadati</taxon>
        <taxon>Pseudomonadota</taxon>
        <taxon>Gammaproteobacteria</taxon>
        <taxon>Pasteurellales</taxon>
        <taxon>Psittacicellaceae</taxon>
        <taxon>Psittacicella</taxon>
    </lineage>
</organism>
<dbReference type="EMBL" id="NRJG01000050">
    <property type="protein sequence ID" value="RIY38889.1"/>
    <property type="molecule type" value="Genomic_DNA"/>
</dbReference>
<proteinExistence type="predicted"/>
<dbReference type="SUPFAM" id="SSF56300">
    <property type="entry name" value="Metallo-dependent phosphatases"/>
    <property type="match status" value="1"/>
</dbReference>
<dbReference type="Pfam" id="PF00149">
    <property type="entry name" value="Metallophos"/>
    <property type="match status" value="1"/>
</dbReference>
<dbReference type="Proteomes" id="UP000265916">
    <property type="component" value="Unassembled WGS sequence"/>
</dbReference>
<dbReference type="AlphaFoldDB" id="A0A3A1YNS4"/>
<evidence type="ECO:0000259" key="1">
    <source>
        <dbReference type="Pfam" id="PF00149"/>
    </source>
</evidence>
<dbReference type="InterPro" id="IPR004843">
    <property type="entry name" value="Calcineurin-like_PHP"/>
</dbReference>
<dbReference type="PANTHER" id="PTHR42850">
    <property type="entry name" value="METALLOPHOSPHOESTERASE"/>
    <property type="match status" value="1"/>
</dbReference>
<evidence type="ECO:0000313" key="2">
    <source>
        <dbReference type="EMBL" id="RIY38889.1"/>
    </source>
</evidence>
<accession>A0A3A1YNS4</accession>
<comment type="caution">
    <text evidence="2">The sequence shown here is derived from an EMBL/GenBank/DDBJ whole genome shotgun (WGS) entry which is preliminary data.</text>
</comment>